<proteinExistence type="predicted"/>
<comment type="caution">
    <text evidence="1">The sequence shown here is derived from an EMBL/GenBank/DDBJ whole genome shotgun (WGS) entry which is preliminary data.</text>
</comment>
<evidence type="ECO:0000313" key="2">
    <source>
        <dbReference type="Proteomes" id="UP000216885"/>
    </source>
</evidence>
<gene>
    <name evidence="1" type="ORF">CAL20_02950</name>
</gene>
<dbReference type="RefSeq" id="WP_094837158.1">
    <property type="nucleotide sequence ID" value="NZ_NEVQ01000003.1"/>
</dbReference>
<evidence type="ECO:0000313" key="1">
    <source>
        <dbReference type="EMBL" id="OZI64626.1"/>
    </source>
</evidence>
<dbReference type="AlphaFoldDB" id="A0A261URV2"/>
<organism evidence="1 2">
    <name type="scientific">Bordetella genomosp. 4</name>
    <dbReference type="NCBI Taxonomy" id="463044"/>
    <lineage>
        <taxon>Bacteria</taxon>
        <taxon>Pseudomonadati</taxon>
        <taxon>Pseudomonadota</taxon>
        <taxon>Betaproteobacteria</taxon>
        <taxon>Burkholderiales</taxon>
        <taxon>Alcaligenaceae</taxon>
        <taxon>Bordetella</taxon>
    </lineage>
</organism>
<name>A0A261URV2_9BORD</name>
<reference evidence="1 2" key="1">
    <citation type="submission" date="2017-05" db="EMBL/GenBank/DDBJ databases">
        <title>Complete and WGS of Bordetella genogroups.</title>
        <authorList>
            <person name="Spilker T."/>
            <person name="LiPuma J."/>
        </authorList>
    </citation>
    <scope>NUCLEOTIDE SEQUENCE [LARGE SCALE GENOMIC DNA]</scope>
    <source>
        <strain evidence="1 2">AU9919</strain>
    </source>
</reference>
<protein>
    <submittedName>
        <fullName evidence="1">Uncharacterized protein</fullName>
    </submittedName>
</protein>
<dbReference type="EMBL" id="NEVQ01000003">
    <property type="protein sequence ID" value="OZI64626.1"/>
    <property type="molecule type" value="Genomic_DNA"/>
</dbReference>
<sequence length="258" mass="27558">MMQVQQYPSVVTDNPDLPKLVRSADAQAIAKFPDFGIVIDPSYIFNDGKSPINRATGQLMPTALVDNPLVIGTFPNGAPCFDILASANNLPSGVNVLRLGDVSASPFPATEFSMAFVMMRVGAAASTLGFLTSANGTAGNPRILVNTAGRLVIANGTAFPVSDTVTSNPLPTRYVITYSNDLGGKLFRDEALISSSPTAFADPGSVLNRMYEFNKLNLGTLESFLLSVGYHTTIDLSRPQNAGHLARINKHMRSMFID</sequence>
<accession>A0A261URV2</accession>
<dbReference type="Proteomes" id="UP000216885">
    <property type="component" value="Unassembled WGS sequence"/>
</dbReference>
<keyword evidence="2" id="KW-1185">Reference proteome</keyword>